<evidence type="ECO:0000313" key="2">
    <source>
        <dbReference type="Proteomes" id="UP000627292"/>
    </source>
</evidence>
<dbReference type="Proteomes" id="UP000627292">
    <property type="component" value="Unassembled WGS sequence"/>
</dbReference>
<dbReference type="EMBL" id="BMIB01000003">
    <property type="protein sequence ID" value="GGH71057.1"/>
    <property type="molecule type" value="Genomic_DNA"/>
</dbReference>
<dbReference type="PANTHER" id="PTHR43749:SF2">
    <property type="entry name" value="RNA-SPLICING LIGASE RTCB"/>
    <property type="match status" value="1"/>
</dbReference>
<gene>
    <name evidence="1" type="ORF">GCM10011379_30000</name>
</gene>
<dbReference type="InterPro" id="IPR052915">
    <property type="entry name" value="RtcB-like"/>
</dbReference>
<reference evidence="1" key="2">
    <citation type="submission" date="2020-09" db="EMBL/GenBank/DDBJ databases">
        <authorList>
            <person name="Sun Q."/>
            <person name="Zhou Y."/>
        </authorList>
    </citation>
    <scope>NUCLEOTIDE SEQUENCE</scope>
    <source>
        <strain evidence="1">CGMCC 1.15290</strain>
    </source>
</reference>
<dbReference type="GO" id="GO:0003909">
    <property type="term" value="F:DNA ligase activity"/>
    <property type="evidence" value="ECO:0007669"/>
    <property type="project" value="TreeGrafter"/>
</dbReference>
<proteinExistence type="predicted"/>
<keyword evidence="2" id="KW-1185">Reference proteome</keyword>
<comment type="caution">
    <text evidence="1">The sequence shown here is derived from an EMBL/GenBank/DDBJ whole genome shotgun (WGS) entry which is preliminary data.</text>
</comment>
<dbReference type="GO" id="GO:0030145">
    <property type="term" value="F:manganese ion binding"/>
    <property type="evidence" value="ECO:0007669"/>
    <property type="project" value="TreeGrafter"/>
</dbReference>
<dbReference type="AlphaFoldDB" id="A0A917J235"/>
<protein>
    <recommendedName>
        <fullName evidence="3">3'-phosphate/5'-hydroxy nucleic acid ligase</fullName>
    </recommendedName>
</protein>
<dbReference type="SUPFAM" id="SSF103365">
    <property type="entry name" value="Hypothetical protein PH1602"/>
    <property type="match status" value="1"/>
</dbReference>
<evidence type="ECO:0008006" key="3">
    <source>
        <dbReference type="Google" id="ProtNLM"/>
    </source>
</evidence>
<sequence length="270" mass="31088">MKSIGFYCDASRIEQNALEQLQQYAGRPFIEHINAYPDIHYCQEKALPVGVAFVTKGWCYPLITGKDIGCGVMYLRIEKADWLKPFDKSKHYTALQFAQQQMTDEGLGGGNHFLSVEEDDSHVYIICHTGTRNRGIALYQECVSLTRNYEREAGTPSDCVPQEYLPEAFCNYYNAVLEYGYARRKTFCFKTLAFLQQAGYIRYRRQEMKEGYLKHNYLPLPEHGSLHGTEYQLEDSVHNHLRFNNGQVIHRKGSTEILPGKTVVIHKPGR</sequence>
<dbReference type="GO" id="GO:0042245">
    <property type="term" value="P:RNA repair"/>
    <property type="evidence" value="ECO:0007669"/>
    <property type="project" value="TreeGrafter"/>
</dbReference>
<dbReference type="PANTHER" id="PTHR43749">
    <property type="entry name" value="RNA-SPLICING LIGASE RTCB"/>
    <property type="match status" value="1"/>
</dbReference>
<evidence type="ECO:0000313" key="1">
    <source>
        <dbReference type="EMBL" id="GGH71057.1"/>
    </source>
</evidence>
<dbReference type="Gene3D" id="3.90.1860.10">
    <property type="entry name" value="tRNA-splicing ligase RtcB"/>
    <property type="match status" value="2"/>
</dbReference>
<dbReference type="GO" id="GO:0006281">
    <property type="term" value="P:DNA repair"/>
    <property type="evidence" value="ECO:0007669"/>
    <property type="project" value="TreeGrafter"/>
</dbReference>
<accession>A0A917J235</accession>
<organism evidence="1 2">
    <name type="scientific">Filimonas zeae</name>
    <dbReference type="NCBI Taxonomy" id="1737353"/>
    <lineage>
        <taxon>Bacteria</taxon>
        <taxon>Pseudomonadati</taxon>
        <taxon>Bacteroidota</taxon>
        <taxon>Chitinophagia</taxon>
        <taxon>Chitinophagales</taxon>
        <taxon>Chitinophagaceae</taxon>
        <taxon>Filimonas</taxon>
    </lineage>
</organism>
<name>A0A917J235_9BACT</name>
<dbReference type="GO" id="GO:0006396">
    <property type="term" value="P:RNA processing"/>
    <property type="evidence" value="ECO:0007669"/>
    <property type="project" value="InterPro"/>
</dbReference>
<dbReference type="InterPro" id="IPR036025">
    <property type="entry name" value="RtcB-like_sf"/>
</dbReference>
<reference evidence="1" key="1">
    <citation type="journal article" date="2014" name="Int. J. Syst. Evol. Microbiol.">
        <title>Complete genome sequence of Corynebacterium casei LMG S-19264T (=DSM 44701T), isolated from a smear-ripened cheese.</title>
        <authorList>
            <consortium name="US DOE Joint Genome Institute (JGI-PGF)"/>
            <person name="Walter F."/>
            <person name="Albersmeier A."/>
            <person name="Kalinowski J."/>
            <person name="Ruckert C."/>
        </authorList>
    </citation>
    <scope>NUCLEOTIDE SEQUENCE</scope>
    <source>
        <strain evidence="1">CGMCC 1.15290</strain>
    </source>
</reference>
<dbReference type="RefSeq" id="WP_188953634.1">
    <property type="nucleotide sequence ID" value="NZ_BMIB01000003.1"/>
</dbReference>